<name>F2LVL9_HIPMA</name>
<dbReference type="PROSITE" id="PS51379">
    <property type="entry name" value="4FE4S_FER_2"/>
    <property type="match status" value="3"/>
</dbReference>
<organism evidence="8 9">
    <name type="scientific">Hippea maritima (strain ATCC 700847 / DSM 10411 / MH2)</name>
    <dbReference type="NCBI Taxonomy" id="760142"/>
    <lineage>
        <taxon>Bacteria</taxon>
        <taxon>Pseudomonadati</taxon>
        <taxon>Campylobacterota</taxon>
        <taxon>Desulfurellia</taxon>
        <taxon>Desulfurellales</taxon>
        <taxon>Hippeaceae</taxon>
        <taxon>Hippea</taxon>
    </lineage>
</organism>
<dbReference type="RefSeq" id="WP_013681844.1">
    <property type="nucleotide sequence ID" value="NC_015318.1"/>
</dbReference>
<dbReference type="Pfam" id="PF13247">
    <property type="entry name" value="Fer4_11"/>
    <property type="match status" value="1"/>
</dbReference>
<dbReference type="EMBL" id="CP002606">
    <property type="protein sequence ID" value="AEA33803.1"/>
    <property type="molecule type" value="Genomic_DNA"/>
</dbReference>
<dbReference type="OrthoDB" id="9789030at2"/>
<evidence type="ECO:0000256" key="1">
    <source>
        <dbReference type="ARBA" id="ARBA00022448"/>
    </source>
</evidence>
<keyword evidence="1" id="KW-0813">Transport</keyword>
<evidence type="ECO:0000256" key="5">
    <source>
        <dbReference type="ARBA" id="ARBA00023004"/>
    </source>
</evidence>
<dbReference type="PANTHER" id="PTHR42859">
    <property type="entry name" value="OXIDOREDUCTASE"/>
    <property type="match status" value="1"/>
</dbReference>
<keyword evidence="6" id="KW-0411">Iron-sulfur</keyword>
<keyword evidence="9" id="KW-1185">Reference proteome</keyword>
<dbReference type="CDD" id="cd10550">
    <property type="entry name" value="DMSOR_beta_like"/>
    <property type="match status" value="1"/>
</dbReference>
<dbReference type="STRING" id="760142.Hipma_0833"/>
<evidence type="ECO:0000313" key="9">
    <source>
        <dbReference type="Proteomes" id="UP000008139"/>
    </source>
</evidence>
<proteinExistence type="predicted"/>
<keyword evidence="5" id="KW-0408">Iron</keyword>
<evidence type="ECO:0000256" key="3">
    <source>
        <dbReference type="ARBA" id="ARBA00022723"/>
    </source>
</evidence>
<keyword evidence="4" id="KW-0249">Electron transport</keyword>
<feature type="domain" description="4Fe-4S ferredoxin-type" evidence="7">
    <location>
        <begin position="75"/>
        <end position="104"/>
    </location>
</feature>
<reference evidence="8 9" key="1">
    <citation type="journal article" date="2011" name="Stand. Genomic Sci.">
        <title>Complete genome sequence of the thermophilic sulfur-reducer Hippea maritima type strain (MH(2)).</title>
        <authorList>
            <person name="Huntemann M."/>
            <person name="Lu M."/>
            <person name="Nolan M."/>
            <person name="Lapidus A."/>
            <person name="Lucas S."/>
            <person name="Hammon N."/>
            <person name="Deshpande S."/>
            <person name="Cheng J.F."/>
            <person name="Tapia R."/>
            <person name="Han C."/>
            <person name="Goodwin L."/>
            <person name="Pitluck S."/>
            <person name="Liolios K."/>
            <person name="Pagani I."/>
            <person name="Ivanova N."/>
            <person name="Ovchinikova G."/>
            <person name="Pati A."/>
            <person name="Chen A."/>
            <person name="Palaniappan K."/>
            <person name="Land M."/>
            <person name="Hauser L."/>
            <person name="Jeffries C.D."/>
            <person name="Detter J.C."/>
            <person name="Brambilla E.M."/>
            <person name="Rohde M."/>
            <person name="Spring S."/>
            <person name="Goker M."/>
            <person name="Woyke T."/>
            <person name="Bristow J."/>
            <person name="Eisen J.A."/>
            <person name="Markowitz V."/>
            <person name="Hugenholtz P."/>
            <person name="Kyrpides N.C."/>
            <person name="Klenk H.P."/>
            <person name="Mavromatis K."/>
        </authorList>
    </citation>
    <scope>NUCLEOTIDE SEQUENCE [LARGE SCALE GENOMIC DNA]</scope>
    <source>
        <strain evidence="9">ATCC 700847 / DSM 10411 / MH2</strain>
    </source>
</reference>
<dbReference type="AlphaFoldDB" id="F2LVL9"/>
<dbReference type="GO" id="GO:0051539">
    <property type="term" value="F:4 iron, 4 sulfur cluster binding"/>
    <property type="evidence" value="ECO:0007669"/>
    <property type="project" value="UniProtKB-KW"/>
</dbReference>
<gene>
    <name evidence="8" type="ordered locus">Hipma_0833</name>
</gene>
<dbReference type="eggNOG" id="COG1142">
    <property type="taxonomic scope" value="Bacteria"/>
</dbReference>
<dbReference type="KEGG" id="hmr:Hipma_0833"/>
<feature type="domain" description="4Fe-4S ferredoxin-type" evidence="7">
    <location>
        <begin position="2"/>
        <end position="32"/>
    </location>
</feature>
<dbReference type="Gene3D" id="3.30.70.20">
    <property type="match status" value="2"/>
</dbReference>
<accession>F2LVL9</accession>
<dbReference type="InterPro" id="IPR050294">
    <property type="entry name" value="RnfB_subfamily"/>
</dbReference>
<dbReference type="InterPro" id="IPR017900">
    <property type="entry name" value="4Fe4S_Fe_S_CS"/>
</dbReference>
<keyword evidence="3" id="KW-0479">Metal-binding</keyword>
<evidence type="ECO:0000256" key="2">
    <source>
        <dbReference type="ARBA" id="ARBA00022485"/>
    </source>
</evidence>
<dbReference type="HOGENOM" id="CLU_043374_3_2_7"/>
<feature type="domain" description="4Fe-4S ferredoxin-type" evidence="7">
    <location>
        <begin position="43"/>
        <end position="74"/>
    </location>
</feature>
<reference evidence="9" key="2">
    <citation type="submission" date="2011-03" db="EMBL/GenBank/DDBJ databases">
        <title>The complete genome of Hippea maritima DSM 10411.</title>
        <authorList>
            <consortium name="US DOE Joint Genome Institute (JGI-PGF)"/>
            <person name="Lucas S."/>
            <person name="Copeland A."/>
            <person name="Lapidus A."/>
            <person name="Bruce D."/>
            <person name="Goodwin L."/>
            <person name="Pitluck S."/>
            <person name="Peters L."/>
            <person name="Kyrpides N."/>
            <person name="Mavromatis K."/>
            <person name="Pagani I."/>
            <person name="Ivanova N."/>
            <person name="Mikhailova N."/>
            <person name="Lu M."/>
            <person name="Detter J.C."/>
            <person name="Tapia R."/>
            <person name="Han C."/>
            <person name="Land M."/>
            <person name="Hauser L."/>
            <person name="Markowitz V."/>
            <person name="Cheng J.-F."/>
            <person name="Hugenholtz P."/>
            <person name="Woyke T."/>
            <person name="Wu D."/>
            <person name="Spring S."/>
            <person name="Schroeder M."/>
            <person name="Brambilla E."/>
            <person name="Klenk H.-P."/>
            <person name="Eisen J.A."/>
        </authorList>
    </citation>
    <scope>NUCLEOTIDE SEQUENCE [LARGE SCALE GENOMIC DNA]</scope>
    <source>
        <strain evidence="9">ATCC 700847 / DSM 10411 / MH2</strain>
    </source>
</reference>
<dbReference type="PROSITE" id="PS00198">
    <property type="entry name" value="4FE4S_FER_1"/>
    <property type="match status" value="1"/>
</dbReference>
<dbReference type="InParanoid" id="F2LVL9"/>
<evidence type="ECO:0000256" key="6">
    <source>
        <dbReference type="ARBA" id="ARBA00023014"/>
    </source>
</evidence>
<dbReference type="InterPro" id="IPR017896">
    <property type="entry name" value="4Fe4S_Fe-S-bd"/>
</dbReference>
<evidence type="ECO:0000256" key="4">
    <source>
        <dbReference type="ARBA" id="ARBA00022982"/>
    </source>
</evidence>
<protein>
    <submittedName>
        <fullName evidence="8">4Fe-4S ferredoxin iron-sulfur binding domain-containing protein</fullName>
    </submittedName>
</protein>
<dbReference type="PANTHER" id="PTHR42859:SF10">
    <property type="entry name" value="DIMETHYLSULFOXIDE REDUCTASE CHAIN B"/>
    <property type="match status" value="1"/>
</dbReference>
<evidence type="ECO:0000259" key="7">
    <source>
        <dbReference type="PROSITE" id="PS51379"/>
    </source>
</evidence>
<keyword evidence="2" id="KW-0004">4Fe-4S</keyword>
<evidence type="ECO:0000313" key="8">
    <source>
        <dbReference type="EMBL" id="AEA33803.1"/>
    </source>
</evidence>
<dbReference type="GO" id="GO:0046872">
    <property type="term" value="F:metal ion binding"/>
    <property type="evidence" value="ECO:0007669"/>
    <property type="project" value="UniProtKB-KW"/>
</dbReference>
<dbReference type="Pfam" id="PF12800">
    <property type="entry name" value="Fer4_4"/>
    <property type="match status" value="1"/>
</dbReference>
<dbReference type="Proteomes" id="UP000008139">
    <property type="component" value="Chromosome"/>
</dbReference>
<dbReference type="SUPFAM" id="SSF54862">
    <property type="entry name" value="4Fe-4S ferredoxins"/>
    <property type="match status" value="1"/>
</dbReference>
<sequence length="157" mass="17171">MKVLMVDIDKCTGCRACEYACSFAHNGDFNPLNSRIHISEFLDDFVFVPTYCTQCNEAYCVDVCPTKALGRSQSGIVELDYNKCIGCKQCVIACPWGNIKLSSDSKRVIKCDLCGGDPKCVKVCHAGALEFVDVEDAVLDKQIRAAANLKRTAMVGV</sequence>